<evidence type="ECO:0000256" key="4">
    <source>
        <dbReference type="SAM" id="SignalP"/>
    </source>
</evidence>
<evidence type="ECO:0000313" key="7">
    <source>
        <dbReference type="Proteomes" id="UP000241890"/>
    </source>
</evidence>
<comment type="caution">
    <text evidence="6">The sequence shown here is derived from an EMBL/GenBank/DDBJ whole genome shotgun (WGS) entry which is preliminary data.</text>
</comment>
<feature type="chain" id="PRO_5015334120" evidence="4">
    <location>
        <begin position="22"/>
        <end position="1092"/>
    </location>
</feature>
<evidence type="ECO:0000259" key="5">
    <source>
        <dbReference type="PROSITE" id="PS51484"/>
    </source>
</evidence>
<keyword evidence="4" id="KW-0732">Signal</keyword>
<keyword evidence="7" id="KW-1185">Reference proteome</keyword>
<reference evidence="6 7" key="1">
    <citation type="submission" date="2017-12" db="EMBL/GenBank/DDBJ databases">
        <title>Sequencing, de novo assembly and annotation of complete genome of a new Thraustochytrid species, strain FCC1311.</title>
        <authorList>
            <person name="Sedici K."/>
            <person name="Godart F."/>
            <person name="Aiese Cigliano R."/>
            <person name="Sanseverino W."/>
            <person name="Barakat M."/>
            <person name="Ortet P."/>
            <person name="Marechal E."/>
            <person name="Cagnac O."/>
            <person name="Amato A."/>
        </authorList>
    </citation>
    <scope>NUCLEOTIDE SEQUENCE [LARGE SCALE GENOMIC DNA]</scope>
</reference>
<evidence type="ECO:0000256" key="2">
    <source>
        <dbReference type="ARBA" id="ARBA00038413"/>
    </source>
</evidence>
<dbReference type="SMART" id="SM01225">
    <property type="entry name" value="G8"/>
    <property type="match status" value="1"/>
</dbReference>
<dbReference type="InterPro" id="IPR055401">
    <property type="entry name" value="CEMIP_beta-hel_dom"/>
</dbReference>
<dbReference type="InterPro" id="IPR019316">
    <property type="entry name" value="G8_domain"/>
</dbReference>
<organism evidence="6 7">
    <name type="scientific">Hondaea fermentalgiana</name>
    <dbReference type="NCBI Taxonomy" id="2315210"/>
    <lineage>
        <taxon>Eukaryota</taxon>
        <taxon>Sar</taxon>
        <taxon>Stramenopiles</taxon>
        <taxon>Bigyra</taxon>
        <taxon>Labyrinthulomycetes</taxon>
        <taxon>Thraustochytrida</taxon>
        <taxon>Thraustochytriidae</taxon>
        <taxon>Hondaea</taxon>
    </lineage>
</organism>
<dbReference type="Pfam" id="PF24605">
    <property type="entry name" value="CEMIP_X"/>
    <property type="match status" value="1"/>
</dbReference>
<dbReference type="Pfam" id="PF10162">
    <property type="entry name" value="G8"/>
    <property type="match status" value="1"/>
</dbReference>
<dbReference type="InterPro" id="IPR052334">
    <property type="entry name" value="G8_domain-comF-like"/>
</dbReference>
<dbReference type="AlphaFoldDB" id="A0A2R5GUL8"/>
<dbReference type="InParanoid" id="A0A2R5GUL8"/>
<name>A0A2R5GUL8_9STRA</name>
<comment type="similarity">
    <text evidence="2">Belongs to the comF family.</text>
</comment>
<evidence type="ECO:0000256" key="1">
    <source>
        <dbReference type="ARBA" id="ARBA00023180"/>
    </source>
</evidence>
<dbReference type="PANTHER" id="PTHR47687:SF4">
    <property type="entry name" value="G8 DOMAIN-CONTAINING PROTEIN DDB_G0286311-RELATED"/>
    <property type="match status" value="1"/>
</dbReference>
<keyword evidence="3" id="KW-0812">Transmembrane</keyword>
<proteinExistence type="inferred from homology"/>
<dbReference type="Proteomes" id="UP000241890">
    <property type="component" value="Unassembled WGS sequence"/>
</dbReference>
<feature type="transmembrane region" description="Helical" evidence="3">
    <location>
        <begin position="1050"/>
        <end position="1071"/>
    </location>
</feature>
<keyword evidence="3" id="KW-1133">Transmembrane helix</keyword>
<feature type="signal peptide" evidence="4">
    <location>
        <begin position="1"/>
        <end position="21"/>
    </location>
</feature>
<sequence>MMKVLQRLALVCALGPRLVAAACTPTSATSVPTYPVADNAFATDGLVDSPAEAVTLRITPNELPEGFDAAQDCPHEDSGLVAWEDASTWTSGSVPADGEDVELPANTRVLVSGCSVGEGIVFGIITIPTSSELIFADEDISFDAQGFLVQGKFTLGAETCRLHSQINITLHGAKPSTLPADMAYKGIAAVNGGTISVHGSIFHPTWSRLAATAEAGDTQVYLQHRVNWQPGQLLVMTGTELKDSRDWHRNEVRTIASVERSGAFSRITLTSPLEYTHFGGIEYQGEVGLLSRNIVIQGDESSEPTDTDNDVCEDNNFGTYPCEDKWLTGYGGHIVAAGEGSTVQVEGVQLFRMGQTNVLARYPWHVHLVGEGGHRSYLKHSSIYHSFYRCASIHGTNSTLVQDNVAFDVIGHCYYVAEDGVEENSTIAYNLGAHVHFMEFPRTSSNQYMDTVASYENLTQPADVTASPFYVTRAYHRIVGNAASGGYAGFAIVRMPEPTMNYRDMVFGKGGKPDQRPFLEFDGNSCHSAGYWWTRAPCIYVGGRLEHLDDTDVLYYNPGREVNARETLCPDGTSFVECEMIFTNTKVFLSNWGINHWGERGRYDYLEAHDVFRPVGILGAHFLTNLLFVCRSRSFVPDAPGSGTHYSEKRWFSNYVMYELYDTYQYHIIDGLRVRNCGDAESNAHIWRLLTHSDQYVPGLIQIVRNVTYEGENDFSMRIGSTVDDYLSVSGYLANFVDADGSVHGTHNGAVGPRIIGAGRENITWWRLDDECIQDGDYYACDQISSYTGNRRGIAYFVVQFDDYYTDAFANVEVCGNGNRISCPRVGSVMHLGVEGDPAVDGLPIRPNAVITGATNGFGWLLLFDSGSPTSLRFRRAQIDEDDTVLVAIPYPPETTFTITYVAASWCGTSWATCEQEFTSVSSLQMVTEGNGDTYFYDADRQLLFFRYVQQVAGSLDFSEAPAYGNLGTSYYVRNGMRIPPYMWGGTIELSASGCALNDTDANYCALSSYSAEGICQDYGYPGNASQVAYDSCVTPVAQETATSSGPSTYVIAGASAGAALVVIAGLAAFVKHRRSVKRSKASATVATMPAL</sequence>
<dbReference type="PANTHER" id="PTHR47687">
    <property type="entry name" value="G8 DOMAIN-CONTAINING PROTEIN DDB_G0288475-RELATED"/>
    <property type="match status" value="1"/>
</dbReference>
<dbReference type="PROSITE" id="PS51484">
    <property type="entry name" value="G8"/>
    <property type="match status" value="1"/>
</dbReference>
<gene>
    <name evidence="6" type="ORF">FCC1311_107872</name>
</gene>
<keyword evidence="1" id="KW-0325">Glycoprotein</keyword>
<dbReference type="Pfam" id="PF24606">
    <property type="entry name" value="CEMIP_beta-hel"/>
    <property type="match status" value="1"/>
</dbReference>
<feature type="domain" description="G8" evidence="5">
    <location>
        <begin position="87"/>
        <end position="211"/>
    </location>
</feature>
<dbReference type="OrthoDB" id="2094524at2759"/>
<dbReference type="InterPro" id="IPR055400">
    <property type="entry name" value="CEMIP_X"/>
</dbReference>
<accession>A0A2R5GUL8</accession>
<evidence type="ECO:0000256" key="3">
    <source>
        <dbReference type="SAM" id="Phobius"/>
    </source>
</evidence>
<dbReference type="EMBL" id="BEYU01000201">
    <property type="protein sequence ID" value="GBG34566.1"/>
    <property type="molecule type" value="Genomic_DNA"/>
</dbReference>
<protein>
    <submittedName>
        <fullName evidence="6">G8 domain-containing protein DDB_G0286311</fullName>
    </submittedName>
</protein>
<keyword evidence="3" id="KW-0472">Membrane</keyword>
<evidence type="ECO:0000313" key="6">
    <source>
        <dbReference type="EMBL" id="GBG34566.1"/>
    </source>
</evidence>